<dbReference type="Proteomes" id="UP000271162">
    <property type="component" value="Unassembled WGS sequence"/>
</dbReference>
<keyword evidence="5" id="KW-1185">Reference proteome</keyword>
<accession>A0A0N4Y9G3</accession>
<reference evidence="4 5" key="2">
    <citation type="submission" date="2018-11" db="EMBL/GenBank/DDBJ databases">
        <authorList>
            <consortium name="Pathogen Informatics"/>
        </authorList>
    </citation>
    <scope>NUCLEOTIDE SEQUENCE [LARGE SCALE GENOMIC DNA]</scope>
</reference>
<dbReference type="Pfam" id="PF01484">
    <property type="entry name" value="Col_cuticle_N"/>
    <property type="match status" value="1"/>
</dbReference>
<evidence type="ECO:0000313" key="4">
    <source>
        <dbReference type="EMBL" id="VDL76531.1"/>
    </source>
</evidence>
<feature type="region of interest" description="Disordered" evidence="2">
    <location>
        <begin position="54"/>
        <end position="110"/>
    </location>
</feature>
<name>A0A0N4Y9G3_NIPBR</name>
<dbReference type="EMBL" id="UYSL01020896">
    <property type="protein sequence ID" value="VDL76531.1"/>
    <property type="molecule type" value="Genomic_DNA"/>
</dbReference>
<dbReference type="STRING" id="27835.A0A0N4Y9G3"/>
<evidence type="ECO:0000256" key="2">
    <source>
        <dbReference type="SAM" id="MobiDB-lite"/>
    </source>
</evidence>
<dbReference type="GO" id="GO:0042302">
    <property type="term" value="F:structural constituent of cuticle"/>
    <property type="evidence" value="ECO:0007669"/>
    <property type="project" value="InterPro"/>
</dbReference>
<keyword evidence="1" id="KW-0677">Repeat</keyword>
<evidence type="ECO:0000313" key="6">
    <source>
        <dbReference type="WBParaSite" id="NBR_0001294101-mRNA-1"/>
    </source>
</evidence>
<protein>
    <submittedName>
        <fullName evidence="6">Col_cuticle_N domain-containing protein</fullName>
    </submittedName>
</protein>
<organism evidence="6">
    <name type="scientific">Nippostrongylus brasiliensis</name>
    <name type="common">Rat hookworm</name>
    <dbReference type="NCBI Taxonomy" id="27835"/>
    <lineage>
        <taxon>Eukaryota</taxon>
        <taxon>Metazoa</taxon>
        <taxon>Ecdysozoa</taxon>
        <taxon>Nematoda</taxon>
        <taxon>Chromadorea</taxon>
        <taxon>Rhabditida</taxon>
        <taxon>Rhabditina</taxon>
        <taxon>Rhabditomorpha</taxon>
        <taxon>Strongyloidea</taxon>
        <taxon>Heligmosomidae</taxon>
        <taxon>Nippostrongylus</taxon>
    </lineage>
</organism>
<dbReference type="AlphaFoldDB" id="A0A0N4Y9G3"/>
<evidence type="ECO:0000259" key="3">
    <source>
        <dbReference type="Pfam" id="PF01484"/>
    </source>
</evidence>
<dbReference type="OMA" id="KRQYANG"/>
<feature type="domain" description="Nematode cuticle collagen N-terminal" evidence="3">
    <location>
        <begin position="1"/>
        <end position="30"/>
    </location>
</feature>
<sequence>MFYDISSFQDEIRLDLQQFKEMADDAWSQMMVTVQNKGDRAVIYENFITRSKRQYANGGSGGDAPAGPAGPPGPPGKDGQRGGDGTAGQPGANGAPGSDAAYCPCPPRTG</sequence>
<dbReference type="WBParaSite" id="NBR_0001294101-mRNA-1">
    <property type="protein sequence ID" value="NBR_0001294101-mRNA-1"/>
    <property type="gene ID" value="NBR_0001294101"/>
</dbReference>
<evidence type="ECO:0000256" key="1">
    <source>
        <dbReference type="ARBA" id="ARBA00022737"/>
    </source>
</evidence>
<reference evidence="6" key="1">
    <citation type="submission" date="2017-02" db="UniProtKB">
        <authorList>
            <consortium name="WormBaseParasite"/>
        </authorList>
    </citation>
    <scope>IDENTIFICATION</scope>
</reference>
<evidence type="ECO:0000313" key="5">
    <source>
        <dbReference type="Proteomes" id="UP000271162"/>
    </source>
</evidence>
<proteinExistence type="predicted"/>
<gene>
    <name evidence="4" type="ORF">NBR_LOCUS12942</name>
</gene>
<dbReference type="InterPro" id="IPR002486">
    <property type="entry name" value="Col_cuticle_N"/>
</dbReference>